<dbReference type="Gene3D" id="1.20.1050.10">
    <property type="match status" value="1"/>
</dbReference>
<evidence type="ECO:0000256" key="2">
    <source>
        <dbReference type="RuleBase" id="RU003494"/>
    </source>
</evidence>
<dbReference type="HOGENOM" id="CLU_011226_14_0_1"/>
<dbReference type="Pfam" id="PF00043">
    <property type="entry name" value="GST_C"/>
    <property type="match status" value="1"/>
</dbReference>
<protein>
    <submittedName>
        <fullName evidence="5">Glycoside hydrolase family 7 protein</fullName>
    </submittedName>
</protein>
<gene>
    <name evidence="5" type="ORF">M407DRAFT_73258</name>
</gene>
<dbReference type="SFLD" id="SFLDG01151">
    <property type="entry name" value="Main.2:_Nu-like"/>
    <property type="match status" value="1"/>
</dbReference>
<reference evidence="5 6" key="1">
    <citation type="submission" date="2014-04" db="EMBL/GenBank/DDBJ databases">
        <authorList>
            <consortium name="DOE Joint Genome Institute"/>
            <person name="Kuo A."/>
            <person name="Girlanda M."/>
            <person name="Perotto S."/>
            <person name="Kohler A."/>
            <person name="Nagy L.G."/>
            <person name="Floudas D."/>
            <person name="Copeland A."/>
            <person name="Barry K.W."/>
            <person name="Cichocki N."/>
            <person name="Veneault-Fourrey C."/>
            <person name="LaButti K."/>
            <person name="Lindquist E.A."/>
            <person name="Lipzen A."/>
            <person name="Lundell T."/>
            <person name="Morin E."/>
            <person name="Murat C."/>
            <person name="Sun H."/>
            <person name="Tunlid A."/>
            <person name="Henrissat B."/>
            <person name="Grigoriev I.V."/>
            <person name="Hibbett D.S."/>
            <person name="Martin F."/>
            <person name="Nordberg H.P."/>
            <person name="Cantor M.N."/>
            <person name="Hua S.X."/>
        </authorList>
    </citation>
    <scope>NUCLEOTIDE SEQUENCE [LARGE SCALE GENOMIC DNA]</scope>
    <source>
        <strain evidence="5 6">MUT 4182</strain>
    </source>
</reference>
<evidence type="ECO:0000259" key="3">
    <source>
        <dbReference type="PROSITE" id="PS50404"/>
    </source>
</evidence>
<dbReference type="GO" id="GO:0016787">
    <property type="term" value="F:hydrolase activity"/>
    <property type="evidence" value="ECO:0007669"/>
    <property type="project" value="UniProtKB-KW"/>
</dbReference>
<feature type="domain" description="GST N-terminal" evidence="3">
    <location>
        <begin position="1"/>
        <end position="93"/>
    </location>
</feature>
<dbReference type="Proteomes" id="UP000054248">
    <property type="component" value="Unassembled WGS sequence"/>
</dbReference>
<dbReference type="PROSITE" id="PS50404">
    <property type="entry name" value="GST_NTER"/>
    <property type="match status" value="1"/>
</dbReference>
<reference evidence="6" key="2">
    <citation type="submission" date="2015-01" db="EMBL/GenBank/DDBJ databases">
        <title>Evolutionary Origins and Diversification of the Mycorrhizal Mutualists.</title>
        <authorList>
            <consortium name="DOE Joint Genome Institute"/>
            <consortium name="Mycorrhizal Genomics Consortium"/>
            <person name="Kohler A."/>
            <person name="Kuo A."/>
            <person name="Nagy L.G."/>
            <person name="Floudas D."/>
            <person name="Copeland A."/>
            <person name="Barry K.W."/>
            <person name="Cichocki N."/>
            <person name="Veneault-Fourrey C."/>
            <person name="LaButti K."/>
            <person name="Lindquist E.A."/>
            <person name="Lipzen A."/>
            <person name="Lundell T."/>
            <person name="Morin E."/>
            <person name="Murat C."/>
            <person name="Riley R."/>
            <person name="Ohm R."/>
            <person name="Sun H."/>
            <person name="Tunlid A."/>
            <person name="Henrissat B."/>
            <person name="Grigoriev I.V."/>
            <person name="Hibbett D.S."/>
            <person name="Martin F."/>
        </authorList>
    </citation>
    <scope>NUCLEOTIDE SEQUENCE [LARGE SCALE GENOMIC DNA]</scope>
    <source>
        <strain evidence="6">MUT 4182</strain>
    </source>
</reference>
<keyword evidence="6" id="KW-1185">Reference proteome</keyword>
<accession>A0A0C3QJS7</accession>
<dbReference type="InterPro" id="IPR036282">
    <property type="entry name" value="Glutathione-S-Trfase_C_sf"/>
</dbReference>
<comment type="similarity">
    <text evidence="1 2">Belongs to the GST superfamily.</text>
</comment>
<feature type="domain" description="GST C-terminal" evidence="4">
    <location>
        <begin position="102"/>
        <end position="226"/>
    </location>
</feature>
<dbReference type="Pfam" id="PF02798">
    <property type="entry name" value="GST_N"/>
    <property type="match status" value="1"/>
</dbReference>
<dbReference type="CDD" id="cd03048">
    <property type="entry name" value="GST_N_Ure2p_like"/>
    <property type="match status" value="1"/>
</dbReference>
<dbReference type="Gene3D" id="3.40.30.10">
    <property type="entry name" value="Glutaredoxin"/>
    <property type="match status" value="1"/>
</dbReference>
<sequence length="226" mass="25697">MAPITLYTASTPNGQKAAIIFEELKAAYPPTVFPDYVVRPIKMSANEQKEDWFLKINPNGRIPAISDGNRGDFKVFESAAIILYLTQQYDKEFKLGFDPVHDPNTYSEALQWIFFLHGGIGPMQGQVGHFKRAAPEKIPYAIKRYEDEVKRLYSVVETRLQDRDYLVGPGRGRYSIADINMFPWVNRHAIVDIENFDTTYPNVSAWLKRINARPVVEKALGIPASS</sequence>
<dbReference type="STRING" id="1051891.A0A0C3QJS7"/>
<organism evidence="5 6">
    <name type="scientific">Tulasnella calospora MUT 4182</name>
    <dbReference type="NCBI Taxonomy" id="1051891"/>
    <lineage>
        <taxon>Eukaryota</taxon>
        <taxon>Fungi</taxon>
        <taxon>Dikarya</taxon>
        <taxon>Basidiomycota</taxon>
        <taxon>Agaricomycotina</taxon>
        <taxon>Agaricomycetes</taxon>
        <taxon>Cantharellales</taxon>
        <taxon>Tulasnellaceae</taxon>
        <taxon>Tulasnella</taxon>
    </lineage>
</organism>
<proteinExistence type="inferred from homology"/>
<evidence type="ECO:0000313" key="6">
    <source>
        <dbReference type="Proteomes" id="UP000054248"/>
    </source>
</evidence>
<dbReference type="SUPFAM" id="SSF52833">
    <property type="entry name" value="Thioredoxin-like"/>
    <property type="match status" value="1"/>
</dbReference>
<name>A0A0C3QJS7_9AGAM</name>
<dbReference type="OrthoDB" id="422574at2759"/>
<dbReference type="InterPro" id="IPR010987">
    <property type="entry name" value="Glutathione-S-Trfase_C-like"/>
</dbReference>
<dbReference type="PROSITE" id="PS50405">
    <property type="entry name" value="GST_CTER"/>
    <property type="match status" value="1"/>
</dbReference>
<evidence type="ECO:0000259" key="4">
    <source>
        <dbReference type="PROSITE" id="PS50405"/>
    </source>
</evidence>
<dbReference type="SUPFAM" id="SSF47616">
    <property type="entry name" value="GST C-terminal domain-like"/>
    <property type="match status" value="1"/>
</dbReference>
<dbReference type="SFLD" id="SFLDG00358">
    <property type="entry name" value="Main_(cytGST)"/>
    <property type="match status" value="1"/>
</dbReference>
<evidence type="ECO:0000256" key="1">
    <source>
        <dbReference type="ARBA" id="ARBA00007409"/>
    </source>
</evidence>
<dbReference type="InterPro" id="IPR040079">
    <property type="entry name" value="Glutathione_S-Trfase"/>
</dbReference>
<dbReference type="InterPro" id="IPR004045">
    <property type="entry name" value="Glutathione_S-Trfase_N"/>
</dbReference>
<dbReference type="SFLD" id="SFLDS00019">
    <property type="entry name" value="Glutathione_Transferase_(cytos"/>
    <property type="match status" value="1"/>
</dbReference>
<dbReference type="AlphaFoldDB" id="A0A0C3QJS7"/>
<dbReference type="PANTHER" id="PTHR44051:SF8">
    <property type="entry name" value="GLUTATHIONE S-TRANSFERASE GSTA"/>
    <property type="match status" value="1"/>
</dbReference>
<dbReference type="InterPro" id="IPR036249">
    <property type="entry name" value="Thioredoxin-like_sf"/>
</dbReference>
<dbReference type="EMBL" id="KN823009">
    <property type="protein sequence ID" value="KIO27421.1"/>
    <property type="molecule type" value="Genomic_DNA"/>
</dbReference>
<keyword evidence="5" id="KW-0378">Hydrolase</keyword>
<evidence type="ECO:0000313" key="5">
    <source>
        <dbReference type="EMBL" id="KIO27421.1"/>
    </source>
</evidence>
<dbReference type="PANTHER" id="PTHR44051">
    <property type="entry name" value="GLUTATHIONE S-TRANSFERASE-RELATED"/>
    <property type="match status" value="1"/>
</dbReference>
<dbReference type="InterPro" id="IPR004046">
    <property type="entry name" value="GST_C"/>
</dbReference>